<protein>
    <recommendedName>
        <fullName evidence="4">Flagellar hook-basal body complex protein FliE</fullName>
    </recommendedName>
</protein>
<dbReference type="Proteomes" id="UP000566276">
    <property type="component" value="Unassembled WGS sequence"/>
</dbReference>
<evidence type="ECO:0000256" key="3">
    <source>
        <dbReference type="ARBA" id="ARBA00023143"/>
    </source>
</evidence>
<dbReference type="EMBL" id="JACHFA010000002">
    <property type="protein sequence ID" value="MBB6031568.1"/>
    <property type="molecule type" value="Genomic_DNA"/>
</dbReference>
<keyword evidence="5" id="KW-0966">Cell projection</keyword>
<proteinExistence type="inferred from homology"/>
<name>A0ABR6P6A6_9SPIR</name>
<keyword evidence="5" id="KW-0969">Cilium</keyword>
<sequence length="115" mass="13052">MRIDAFFTENKENNVNLVKKSPLHFDVNLFSSKDTVTVKDNDIKTFKDVLINTVTDVNKSQLNVSKVMEQAILRPSNVDVHDFVIAMSKANMNLSILKAVVERGVKAYQDIINIR</sequence>
<keyword evidence="3" id="KW-0975">Bacterial flagellum</keyword>
<dbReference type="PANTHER" id="PTHR34653">
    <property type="match status" value="1"/>
</dbReference>
<evidence type="ECO:0000313" key="5">
    <source>
        <dbReference type="EMBL" id="MBB6031568.1"/>
    </source>
</evidence>
<gene>
    <name evidence="5" type="ORF">HNR35_000561</name>
</gene>
<dbReference type="InterPro" id="IPR001624">
    <property type="entry name" value="FliE"/>
</dbReference>
<organism evidence="5 6">
    <name type="scientific">Borreliella spielmanii</name>
    <dbReference type="NCBI Taxonomy" id="88916"/>
    <lineage>
        <taxon>Bacteria</taxon>
        <taxon>Pseudomonadati</taxon>
        <taxon>Spirochaetota</taxon>
        <taxon>Spirochaetia</taxon>
        <taxon>Spirochaetales</taxon>
        <taxon>Borreliaceae</taxon>
        <taxon>Borreliella</taxon>
    </lineage>
</organism>
<evidence type="ECO:0000256" key="4">
    <source>
        <dbReference type="NCBIfam" id="TIGR00205"/>
    </source>
</evidence>
<dbReference type="RefSeq" id="WP_183223797.1">
    <property type="nucleotide sequence ID" value="NZ_JACHFA010000002.1"/>
</dbReference>
<evidence type="ECO:0000313" key="6">
    <source>
        <dbReference type="Proteomes" id="UP000566276"/>
    </source>
</evidence>
<keyword evidence="5" id="KW-0282">Flagellum</keyword>
<dbReference type="NCBIfam" id="TIGR00205">
    <property type="entry name" value="fliE"/>
    <property type="match status" value="1"/>
</dbReference>
<comment type="subcellular location">
    <subcellularLocation>
        <location evidence="1">Bacterial flagellum basal body</location>
    </subcellularLocation>
</comment>
<accession>A0ABR6P6A6</accession>
<evidence type="ECO:0000256" key="2">
    <source>
        <dbReference type="ARBA" id="ARBA00009272"/>
    </source>
</evidence>
<comment type="caution">
    <text evidence="5">The sequence shown here is derived from an EMBL/GenBank/DDBJ whole genome shotgun (WGS) entry which is preliminary data.</text>
</comment>
<dbReference type="PANTHER" id="PTHR34653:SF1">
    <property type="entry name" value="FLAGELLAR HOOK-BASAL BODY COMPLEX PROTEIN FLIE"/>
    <property type="match status" value="1"/>
</dbReference>
<dbReference type="Pfam" id="PF02049">
    <property type="entry name" value="FliE"/>
    <property type="match status" value="1"/>
</dbReference>
<comment type="similarity">
    <text evidence="2">Belongs to the FliE family.</text>
</comment>
<dbReference type="PRINTS" id="PR01006">
    <property type="entry name" value="FLGHOOKFLIE"/>
</dbReference>
<evidence type="ECO:0000256" key="1">
    <source>
        <dbReference type="ARBA" id="ARBA00004117"/>
    </source>
</evidence>
<keyword evidence="6" id="KW-1185">Reference proteome</keyword>
<reference evidence="5 6" key="1">
    <citation type="submission" date="2020-08" db="EMBL/GenBank/DDBJ databases">
        <title>Genomic Encyclopedia of Type Strains, Phase IV (KMG-IV): sequencing the most valuable type-strain genomes for metagenomic binning, comparative biology and taxonomic classification.</title>
        <authorList>
            <person name="Goeker M."/>
        </authorList>
    </citation>
    <scope>NUCLEOTIDE SEQUENCE [LARGE SCALE GENOMIC DNA]</scope>
    <source>
        <strain evidence="5 6">DSM 16813</strain>
    </source>
</reference>